<dbReference type="Proteomes" id="UP000823616">
    <property type="component" value="Unassembled WGS sequence"/>
</dbReference>
<dbReference type="InterPro" id="IPR017853">
    <property type="entry name" value="GH"/>
</dbReference>
<reference evidence="7" key="1">
    <citation type="submission" date="2020-10" db="EMBL/GenBank/DDBJ databases">
        <authorList>
            <person name="Gilroy R."/>
        </authorList>
    </citation>
    <scope>NUCLEOTIDE SEQUENCE</scope>
    <source>
        <strain evidence="7">B3-4054</strain>
    </source>
</reference>
<dbReference type="SUPFAM" id="SSF51445">
    <property type="entry name" value="(Trans)glycosidases"/>
    <property type="match status" value="1"/>
</dbReference>
<dbReference type="GO" id="GO:0005975">
    <property type="term" value="P:carbohydrate metabolic process"/>
    <property type="evidence" value="ECO:0007669"/>
    <property type="project" value="InterPro"/>
</dbReference>
<reference evidence="7" key="2">
    <citation type="journal article" date="2021" name="PeerJ">
        <title>Extensive microbial diversity within the chicken gut microbiome revealed by metagenomics and culture.</title>
        <authorList>
            <person name="Gilroy R."/>
            <person name="Ravi A."/>
            <person name="Getino M."/>
            <person name="Pursley I."/>
            <person name="Horton D.L."/>
            <person name="Alikhan N.F."/>
            <person name="Baker D."/>
            <person name="Gharbi K."/>
            <person name="Hall N."/>
            <person name="Watson M."/>
            <person name="Adriaenssens E.M."/>
            <person name="Foster-Nyarko E."/>
            <person name="Jarju S."/>
            <person name="Secka A."/>
            <person name="Antonio M."/>
            <person name="Oren A."/>
            <person name="Chaudhuri R.R."/>
            <person name="La Ragione R."/>
            <person name="Hildebrand F."/>
            <person name="Pallen M.J."/>
        </authorList>
    </citation>
    <scope>NUCLEOTIDE SEQUENCE</scope>
    <source>
        <strain evidence="7">B3-4054</strain>
    </source>
</reference>
<name>A0A9D9EQQ9_9SPIR</name>
<evidence type="ECO:0000259" key="6">
    <source>
        <dbReference type="Pfam" id="PF00933"/>
    </source>
</evidence>
<dbReference type="GO" id="GO:0009254">
    <property type="term" value="P:peptidoglycan turnover"/>
    <property type="evidence" value="ECO:0007669"/>
    <property type="project" value="TreeGrafter"/>
</dbReference>
<dbReference type="PANTHER" id="PTHR30480">
    <property type="entry name" value="BETA-HEXOSAMINIDASE-RELATED"/>
    <property type="match status" value="1"/>
</dbReference>
<dbReference type="InterPro" id="IPR050226">
    <property type="entry name" value="NagZ_Beta-hexosaminidase"/>
</dbReference>
<dbReference type="Gene3D" id="3.20.20.300">
    <property type="entry name" value="Glycoside hydrolase, family 3, N-terminal domain"/>
    <property type="match status" value="1"/>
</dbReference>
<keyword evidence="4 7" id="KW-0378">Hydrolase</keyword>
<accession>A0A9D9EQQ9</accession>
<organism evidence="7 8">
    <name type="scientific">Candidatus Avitreponema avistercoris</name>
    <dbReference type="NCBI Taxonomy" id="2840705"/>
    <lineage>
        <taxon>Bacteria</taxon>
        <taxon>Pseudomonadati</taxon>
        <taxon>Spirochaetota</taxon>
        <taxon>Spirochaetia</taxon>
        <taxon>Spirochaetales</taxon>
        <taxon>Candidatus Avitreponema</taxon>
    </lineage>
</organism>
<evidence type="ECO:0000256" key="4">
    <source>
        <dbReference type="ARBA" id="ARBA00022801"/>
    </source>
</evidence>
<gene>
    <name evidence="7" type="ORF">IAA96_07740</name>
</gene>
<comment type="caution">
    <text evidence="7">The sequence shown here is derived from an EMBL/GenBank/DDBJ whole genome shotgun (WGS) entry which is preliminary data.</text>
</comment>
<comment type="similarity">
    <text evidence="2">Belongs to the glycosyl hydrolase 3 family.</text>
</comment>
<evidence type="ECO:0000256" key="3">
    <source>
        <dbReference type="ARBA" id="ARBA00012663"/>
    </source>
</evidence>
<dbReference type="InterPro" id="IPR019800">
    <property type="entry name" value="Glyco_hydro_3_AS"/>
</dbReference>
<comment type="catalytic activity">
    <reaction evidence="1">
        <text>Hydrolysis of terminal non-reducing N-acetyl-D-hexosamine residues in N-acetyl-beta-D-hexosaminides.</text>
        <dbReference type="EC" id="3.2.1.52"/>
    </reaction>
</comment>
<dbReference type="EMBL" id="JADIMS010000144">
    <property type="protein sequence ID" value="MBO8450980.1"/>
    <property type="molecule type" value="Genomic_DNA"/>
</dbReference>
<evidence type="ECO:0000256" key="5">
    <source>
        <dbReference type="ARBA" id="ARBA00023295"/>
    </source>
</evidence>
<evidence type="ECO:0000313" key="8">
    <source>
        <dbReference type="Proteomes" id="UP000823616"/>
    </source>
</evidence>
<proteinExistence type="inferred from homology"/>
<sequence>MQRFAQGTAQVKSSGKLSAVCFASRFSGRQVLRKIRAASLLLSVLLFPAAPGAAQEWLLRLHAARAAAVMPDWQKASQVLMTGIDGNTSFSPYLYRHFDGVVPGAVLLFGYNIGDTAEQVRAFLADCASAFRNIGTPAPVVFAIDHEGGDVYRTGRLTTRLPSARTVASTMTVREAEDLYAQAGKELFSLGIRLNLAPVAECPPEDASFLGSRVFSPDPGKTAAYAAAAVRGFQSAGVLCAVKHFPGNAGNDPHASVAVVDVPPAECRERYFAPFYAVLRGQPAAVLVSHTVFSAVDNVPFCLSAKGVTGILKGEMGFSGLVLTDDISMEALAAAGWPETKAAVAAIAAGCDMILTSSTDIRAITGALCARAAEDPVFRIRLEEAAANVLFFKQRAALLSYGAETHVR</sequence>
<feature type="domain" description="Glycoside hydrolase family 3 N-terminal" evidence="6">
    <location>
        <begin position="104"/>
        <end position="365"/>
    </location>
</feature>
<evidence type="ECO:0000256" key="2">
    <source>
        <dbReference type="ARBA" id="ARBA00005336"/>
    </source>
</evidence>
<keyword evidence="5" id="KW-0326">Glycosidase</keyword>
<dbReference type="PANTHER" id="PTHR30480:SF13">
    <property type="entry name" value="BETA-HEXOSAMINIDASE"/>
    <property type="match status" value="1"/>
</dbReference>
<evidence type="ECO:0000313" key="7">
    <source>
        <dbReference type="EMBL" id="MBO8450980.1"/>
    </source>
</evidence>
<dbReference type="GO" id="GO:0004563">
    <property type="term" value="F:beta-N-acetylhexosaminidase activity"/>
    <property type="evidence" value="ECO:0007669"/>
    <property type="project" value="UniProtKB-EC"/>
</dbReference>
<protein>
    <recommendedName>
        <fullName evidence="3">beta-N-acetylhexosaminidase</fullName>
        <ecNumber evidence="3">3.2.1.52</ecNumber>
    </recommendedName>
</protein>
<dbReference type="AlphaFoldDB" id="A0A9D9EQQ9"/>
<dbReference type="Pfam" id="PF00933">
    <property type="entry name" value="Glyco_hydro_3"/>
    <property type="match status" value="1"/>
</dbReference>
<dbReference type="EC" id="3.2.1.52" evidence="3"/>
<dbReference type="PROSITE" id="PS00775">
    <property type="entry name" value="GLYCOSYL_HYDROL_F3"/>
    <property type="match status" value="1"/>
</dbReference>
<evidence type="ECO:0000256" key="1">
    <source>
        <dbReference type="ARBA" id="ARBA00001231"/>
    </source>
</evidence>
<dbReference type="InterPro" id="IPR036962">
    <property type="entry name" value="Glyco_hydro_3_N_sf"/>
</dbReference>
<dbReference type="InterPro" id="IPR001764">
    <property type="entry name" value="Glyco_hydro_3_N"/>
</dbReference>